<dbReference type="AlphaFoldDB" id="A0AAU8MXL5"/>
<dbReference type="EMBL" id="CP159925">
    <property type="protein sequence ID" value="XCO75906.1"/>
    <property type="molecule type" value="Genomic_DNA"/>
</dbReference>
<sequence length="133" mass="15059">MRKANWIVVAAWLGMLLLPDVALAAGPKKVVYPKELLGVWDVVPDQGRCKVSDEGSDVRFELTPSRLIGYEDWAEPLSVVLISHRPKAWRIKSRLHIYEEAFEVYKIYSLPSKTDSVLAVVSSSQANVYDRCR</sequence>
<name>A0AAU8MXL5_9GAMM</name>
<accession>A0AAU8MXL5</accession>
<dbReference type="RefSeq" id="WP_363799194.1">
    <property type="nucleotide sequence ID" value="NZ_CP159925.1"/>
</dbReference>
<organism evidence="2">
    <name type="scientific">Lysobacter firmicutimachus</name>
    <dbReference type="NCBI Taxonomy" id="1792846"/>
    <lineage>
        <taxon>Bacteria</taxon>
        <taxon>Pseudomonadati</taxon>
        <taxon>Pseudomonadota</taxon>
        <taxon>Gammaproteobacteria</taxon>
        <taxon>Lysobacterales</taxon>
        <taxon>Lysobacteraceae</taxon>
        <taxon>Lysobacter</taxon>
    </lineage>
</organism>
<reference evidence="2" key="1">
    <citation type="submission" date="2024-06" db="EMBL/GenBank/DDBJ databases">
        <authorList>
            <person name="Li S."/>
        </authorList>
    </citation>
    <scope>NUCLEOTIDE SEQUENCE</scope>
    <source>
        <strain evidence="2">SR10</strain>
    </source>
</reference>
<evidence type="ECO:0000313" key="2">
    <source>
        <dbReference type="EMBL" id="XCO75906.1"/>
    </source>
</evidence>
<gene>
    <name evidence="2" type="ORF">ABU614_03675</name>
</gene>
<proteinExistence type="predicted"/>
<evidence type="ECO:0000256" key="1">
    <source>
        <dbReference type="SAM" id="SignalP"/>
    </source>
</evidence>
<feature type="signal peptide" evidence="1">
    <location>
        <begin position="1"/>
        <end position="24"/>
    </location>
</feature>
<keyword evidence="1" id="KW-0732">Signal</keyword>
<protein>
    <submittedName>
        <fullName evidence="2">Uncharacterized protein</fullName>
    </submittedName>
</protein>
<feature type="chain" id="PRO_5043695042" evidence="1">
    <location>
        <begin position="25"/>
        <end position="133"/>
    </location>
</feature>